<organism evidence="10 11">
    <name type="scientific">Oerskovia jenensis</name>
    <dbReference type="NCBI Taxonomy" id="162169"/>
    <lineage>
        <taxon>Bacteria</taxon>
        <taxon>Bacillati</taxon>
        <taxon>Actinomycetota</taxon>
        <taxon>Actinomycetes</taxon>
        <taxon>Micrococcales</taxon>
        <taxon>Cellulomonadaceae</taxon>
        <taxon>Oerskovia</taxon>
    </lineage>
</organism>
<dbReference type="InterPro" id="IPR036025">
    <property type="entry name" value="RtcB-like_sf"/>
</dbReference>
<accession>A0ABS2LAU6</accession>
<dbReference type="PANTHER" id="PTHR43749">
    <property type="entry name" value="RNA-SPLICING LIGASE RTCB"/>
    <property type="match status" value="1"/>
</dbReference>
<keyword evidence="4" id="KW-0479">Metal-binding</keyword>
<sequence length="413" mass="45722">MTTNDRETTNTPVTTNTRASKNAATRLTATLWSWASILDDGAREQAERTSTMPFVYPHLALMPDAHRGLGATVGSVIPTLRSIIPAAVGVDIGCGMVAVRTQYTAGDVTGPALRDLRLAIERAVPTSAGSYNQRLTETAEARVAELEALADTAGFDPVRYAGNWRLQLGSLGSGNHFIEVSLDEEDRVWFFLHSGSRGVGNKIAQHHIAVARELMDRYWIDLPDKDLAYLVEGTDEFWAYIRELRWAQHFALLNREEMMDRVVAAFDAWSGLAPVEEAERINCHHNFTEQEHHFSKDVWVSRKGAIRAREGDPGLIPGSMGTASYVVVGKGHPLALDSAPHGAGREYSRSKARKTFTHDQLREAMAGIEYRDTDAFIDEIPAAYKSIDRVMQDAADLVEVRHTLRQIVNVKGD</sequence>
<keyword evidence="5" id="KW-0547">Nucleotide-binding</keyword>
<evidence type="ECO:0000313" key="10">
    <source>
        <dbReference type="EMBL" id="MBM7477540.1"/>
    </source>
</evidence>
<evidence type="ECO:0000256" key="2">
    <source>
        <dbReference type="ARBA" id="ARBA00012726"/>
    </source>
</evidence>
<dbReference type="PANTHER" id="PTHR43749:SF2">
    <property type="entry name" value="RNA-SPLICING LIGASE RTCB"/>
    <property type="match status" value="1"/>
</dbReference>
<evidence type="ECO:0000256" key="9">
    <source>
        <dbReference type="ARBA" id="ARBA00047746"/>
    </source>
</evidence>
<dbReference type="SUPFAM" id="SSF103365">
    <property type="entry name" value="Hypothetical protein PH1602"/>
    <property type="match status" value="1"/>
</dbReference>
<dbReference type="InterPro" id="IPR001233">
    <property type="entry name" value="RtcB"/>
</dbReference>
<protein>
    <recommendedName>
        <fullName evidence="2">3'-phosphate/5'-hydroxy nucleic acid ligase</fullName>
        <ecNumber evidence="2">6.5.1.8</ecNumber>
    </recommendedName>
</protein>
<evidence type="ECO:0000256" key="5">
    <source>
        <dbReference type="ARBA" id="ARBA00022741"/>
    </source>
</evidence>
<dbReference type="EC" id="6.5.1.8" evidence="2"/>
<evidence type="ECO:0000256" key="7">
    <source>
        <dbReference type="ARBA" id="ARBA00023134"/>
    </source>
</evidence>
<dbReference type="Gene3D" id="3.90.1860.10">
    <property type="entry name" value="tRNA-splicing ligase RtcB"/>
    <property type="match status" value="1"/>
</dbReference>
<reference evidence="10 11" key="1">
    <citation type="submission" date="2021-01" db="EMBL/GenBank/DDBJ databases">
        <title>Sequencing the genomes of 1000 actinobacteria strains.</title>
        <authorList>
            <person name="Klenk H.-P."/>
        </authorList>
    </citation>
    <scope>NUCLEOTIDE SEQUENCE [LARGE SCALE GENOMIC DNA]</scope>
    <source>
        <strain evidence="10 11">DSM 46000</strain>
    </source>
</reference>
<evidence type="ECO:0000256" key="6">
    <source>
        <dbReference type="ARBA" id="ARBA00022800"/>
    </source>
</evidence>
<dbReference type="Proteomes" id="UP000698059">
    <property type="component" value="Unassembled WGS sequence"/>
</dbReference>
<dbReference type="EMBL" id="JAFBBO010000001">
    <property type="protein sequence ID" value="MBM7477540.1"/>
    <property type="molecule type" value="Genomic_DNA"/>
</dbReference>
<proteinExistence type="predicted"/>
<evidence type="ECO:0000313" key="11">
    <source>
        <dbReference type="Proteomes" id="UP000698059"/>
    </source>
</evidence>
<dbReference type="InterPro" id="IPR052915">
    <property type="entry name" value="RtcB-like"/>
</dbReference>
<name>A0ABS2LAU6_9CELL</name>
<evidence type="ECO:0000256" key="1">
    <source>
        <dbReference type="ARBA" id="ARBA00001936"/>
    </source>
</evidence>
<dbReference type="GO" id="GO:0003972">
    <property type="term" value="F:RNA ligase (ATP) activity"/>
    <property type="evidence" value="ECO:0007669"/>
    <property type="project" value="UniProtKB-EC"/>
</dbReference>
<keyword evidence="11" id="KW-1185">Reference proteome</keyword>
<comment type="caution">
    <text evidence="10">The sequence shown here is derived from an EMBL/GenBank/DDBJ whole genome shotgun (WGS) entry which is preliminary data.</text>
</comment>
<keyword evidence="8" id="KW-0464">Manganese</keyword>
<evidence type="ECO:0000256" key="4">
    <source>
        <dbReference type="ARBA" id="ARBA00022723"/>
    </source>
</evidence>
<comment type="catalytic activity">
    <reaction evidence="9">
        <text>a 3'-end 3'-phospho-ribonucleotide-RNA + a 5'-end dephospho-ribonucleoside-RNA + GTP = a ribonucleotidyl-ribonucleotide-RNA + GMP + diphosphate</text>
        <dbReference type="Rhea" id="RHEA:68076"/>
        <dbReference type="Rhea" id="RHEA-COMP:10463"/>
        <dbReference type="Rhea" id="RHEA-COMP:13936"/>
        <dbReference type="Rhea" id="RHEA-COMP:17355"/>
        <dbReference type="ChEBI" id="CHEBI:33019"/>
        <dbReference type="ChEBI" id="CHEBI:37565"/>
        <dbReference type="ChEBI" id="CHEBI:58115"/>
        <dbReference type="ChEBI" id="CHEBI:83062"/>
        <dbReference type="ChEBI" id="CHEBI:138284"/>
        <dbReference type="ChEBI" id="CHEBI:173118"/>
        <dbReference type="EC" id="6.5.1.8"/>
    </reaction>
</comment>
<gene>
    <name evidence="10" type="ORF">JOD49_000460</name>
</gene>
<evidence type="ECO:0000256" key="8">
    <source>
        <dbReference type="ARBA" id="ARBA00023211"/>
    </source>
</evidence>
<keyword evidence="7" id="KW-0342">GTP-binding</keyword>
<comment type="cofactor">
    <cofactor evidence="1">
        <name>Mn(2+)</name>
        <dbReference type="ChEBI" id="CHEBI:29035"/>
    </cofactor>
</comment>
<keyword evidence="6" id="KW-0692">RNA repair</keyword>
<evidence type="ECO:0000256" key="3">
    <source>
        <dbReference type="ARBA" id="ARBA00022598"/>
    </source>
</evidence>
<dbReference type="RefSeq" id="WP_205305813.1">
    <property type="nucleotide sequence ID" value="NZ_BAAAVF010000010.1"/>
</dbReference>
<keyword evidence="3 10" id="KW-0436">Ligase</keyword>
<dbReference type="Pfam" id="PF01139">
    <property type="entry name" value="RtcB"/>
    <property type="match status" value="1"/>
</dbReference>